<dbReference type="Proteomes" id="UP001194746">
    <property type="component" value="Unassembled WGS sequence"/>
</dbReference>
<feature type="region of interest" description="Disordered" evidence="1">
    <location>
        <begin position="591"/>
        <end position="618"/>
    </location>
</feature>
<reference evidence="2" key="2">
    <citation type="submission" date="2020-02" db="EMBL/GenBank/DDBJ databases">
        <authorList>
            <person name="Gilchrist C.L.M."/>
            <person name="Chooi Y.-H."/>
        </authorList>
    </citation>
    <scope>NUCLEOTIDE SEQUENCE</scope>
    <source>
        <strain evidence="2">MST-FP2251</strain>
    </source>
</reference>
<feature type="compositionally biased region" description="Basic and acidic residues" evidence="1">
    <location>
        <begin position="597"/>
        <end position="610"/>
    </location>
</feature>
<feature type="region of interest" description="Disordered" evidence="1">
    <location>
        <begin position="155"/>
        <end position="406"/>
    </location>
</feature>
<feature type="compositionally biased region" description="Basic and acidic residues" evidence="1">
    <location>
        <begin position="169"/>
        <end position="190"/>
    </location>
</feature>
<evidence type="ECO:0000256" key="1">
    <source>
        <dbReference type="SAM" id="MobiDB-lite"/>
    </source>
</evidence>
<feature type="compositionally biased region" description="Pro residues" evidence="1">
    <location>
        <begin position="330"/>
        <end position="340"/>
    </location>
</feature>
<feature type="compositionally biased region" description="Polar residues" evidence="1">
    <location>
        <begin position="632"/>
        <end position="646"/>
    </location>
</feature>
<keyword evidence="3" id="KW-1185">Reference proteome</keyword>
<feature type="region of interest" description="Disordered" evidence="1">
    <location>
        <begin position="632"/>
        <end position="661"/>
    </location>
</feature>
<feature type="compositionally biased region" description="Pro residues" evidence="1">
    <location>
        <begin position="347"/>
        <end position="357"/>
    </location>
</feature>
<name>A0AAD4CW15_ASPNN</name>
<feature type="compositionally biased region" description="Polar residues" evidence="1">
    <location>
        <begin position="219"/>
        <end position="228"/>
    </location>
</feature>
<evidence type="ECO:0000313" key="3">
    <source>
        <dbReference type="Proteomes" id="UP001194746"/>
    </source>
</evidence>
<organism evidence="2 3">
    <name type="scientific">Aspergillus nanangensis</name>
    <dbReference type="NCBI Taxonomy" id="2582783"/>
    <lineage>
        <taxon>Eukaryota</taxon>
        <taxon>Fungi</taxon>
        <taxon>Dikarya</taxon>
        <taxon>Ascomycota</taxon>
        <taxon>Pezizomycotina</taxon>
        <taxon>Eurotiomycetes</taxon>
        <taxon>Eurotiomycetidae</taxon>
        <taxon>Eurotiales</taxon>
        <taxon>Aspergillaceae</taxon>
        <taxon>Aspergillus</taxon>
        <taxon>Aspergillus subgen. Circumdati</taxon>
    </lineage>
</organism>
<feature type="compositionally biased region" description="Basic and acidic residues" evidence="1">
    <location>
        <begin position="251"/>
        <end position="266"/>
    </location>
</feature>
<dbReference type="AlphaFoldDB" id="A0AAD4CW15"/>
<dbReference type="EMBL" id="VCAU01000007">
    <property type="protein sequence ID" value="KAF9893543.1"/>
    <property type="molecule type" value="Genomic_DNA"/>
</dbReference>
<feature type="compositionally biased region" description="Polar residues" evidence="1">
    <location>
        <begin position="268"/>
        <end position="282"/>
    </location>
</feature>
<evidence type="ECO:0000313" key="2">
    <source>
        <dbReference type="EMBL" id="KAF9893543.1"/>
    </source>
</evidence>
<feature type="compositionally biased region" description="Basic residues" evidence="1">
    <location>
        <begin position="159"/>
        <end position="168"/>
    </location>
</feature>
<accession>A0AAD4CW15</accession>
<proteinExistence type="predicted"/>
<gene>
    <name evidence="2" type="primary">BAG3</name>
    <name evidence="2" type="ORF">FE257_010855</name>
</gene>
<reference evidence="2" key="1">
    <citation type="journal article" date="2019" name="Beilstein J. Org. Chem.">
        <title>Nanangenines: drimane sesquiterpenoids as the dominant metabolite cohort of a novel Australian fungus, Aspergillus nanangensis.</title>
        <authorList>
            <person name="Lacey H.J."/>
            <person name="Gilchrist C.L.M."/>
            <person name="Crombie A."/>
            <person name="Kalaitzis J.A."/>
            <person name="Vuong D."/>
            <person name="Rutledge P.J."/>
            <person name="Turner P."/>
            <person name="Pitt J.I."/>
            <person name="Lacey E."/>
            <person name="Chooi Y.H."/>
            <person name="Piggott A.M."/>
        </authorList>
    </citation>
    <scope>NUCLEOTIDE SEQUENCE</scope>
    <source>
        <strain evidence="2">MST-FP2251</strain>
    </source>
</reference>
<comment type="caution">
    <text evidence="2">The sequence shown here is derived from an EMBL/GenBank/DDBJ whole genome shotgun (WGS) entry which is preliminary data.</text>
</comment>
<protein>
    <submittedName>
        <fullName evidence="2">E3 ubiquitin- protein ligase</fullName>
    </submittedName>
</protein>
<sequence>MDNPNLQGPEGPAVFPAHENLIPRHLIQQVHHFLCEQQLFTSVHDLSEREVWRRFRNRLIESGFRRDYIFQHAGQLKAYLHHMKSTNDQDTGISTPSSLDIQEYEESGLNLDEYPDEIIGDALGDETIAMDMLSSASSDISSDSEVVWIKPKRTMDTKRHCKSSRGRRWPQEDDNHLESFGPERRNKTDDSMDIPTSSPHPRPKENIRKRRAHCDTDSRWSSAATVNTRPMDDDRTQLPYNSSFSWSYPDARNDPKAKQMPPKERPSTGFTNQSFAPRTAQGTYPKPYYMSYIPRRPDSTRHFYQGPSPTSFHPSHPYPDIKSTGYHHPSYPPHTGPHPQSPQLAQEPPPPPNPHPNSTPSYNHTQYPQPLPNAPRTTHEPKQLTWRRTPPNELHPLNHKPHLPEGWDWRLDNQNRLFYVDTYARGAEKRCFWHPPKEEENSPPAPGWERVVNVFGRIYWRHRASDMLSYTHPARCGQFRHGAYGVLYLRDTPGSRPWRDWKVVNLGDFKLDDEGVECQIERGVWREGISDEAVRARGELWWGNASVKEKNLKLSMWEAAAGDYVVLERGLGTGVNGSGVDVDMDREGSVGVPGGEMGKDTPCDTADSHPGENNGIDVCQLSNVPTILATANGSRHTESSMGSAKVSNKYKAPCVEEDSDN</sequence>